<dbReference type="GO" id="GO:0005813">
    <property type="term" value="C:centrosome"/>
    <property type="evidence" value="ECO:0007669"/>
    <property type="project" value="TreeGrafter"/>
</dbReference>
<reference evidence="2" key="2">
    <citation type="submission" date="2014-03" db="EMBL/GenBank/DDBJ databases">
        <authorList>
            <person name="Genoscope - CEA"/>
        </authorList>
    </citation>
    <scope>NUCLEOTIDE SEQUENCE</scope>
</reference>
<accession>A0A060ZDC7</accession>
<dbReference type="GO" id="GO:0016020">
    <property type="term" value="C:membrane"/>
    <property type="evidence" value="ECO:0007669"/>
    <property type="project" value="TreeGrafter"/>
</dbReference>
<dbReference type="Pfam" id="PF19423">
    <property type="entry name" value="E3_UBR4_N"/>
    <property type="match status" value="1"/>
</dbReference>
<sequence length="153" mass="16729">MKGDQATSLIEVASSRCSTVKYDVELAEEYIARQISAFSCVDPSSILPLYQVPSLQAIYTLDAVISKVQVSLDEHFSKVAAETDPLKPSEITKNLLPATLQLIDVYTAFTRSYLLMSLPEEGENKLSEAKLQGYAAVLSIGSMRCKANLLGTY</sequence>
<dbReference type="Proteomes" id="UP000193380">
    <property type="component" value="Unassembled WGS sequence"/>
</dbReference>
<gene>
    <name evidence="2" type="ORF">GSONMT00015877001</name>
</gene>
<proteinExistence type="predicted"/>
<dbReference type="InterPro" id="IPR045841">
    <property type="entry name" value="E3_UBR4_N"/>
</dbReference>
<dbReference type="AlphaFoldDB" id="A0A060ZDC7"/>
<name>A0A060ZDC7_ONCMY</name>
<dbReference type="STRING" id="8022.A0A060ZDC7"/>
<dbReference type="InterPro" id="IPR045189">
    <property type="entry name" value="UBR4-like"/>
</dbReference>
<evidence type="ECO:0000313" key="2">
    <source>
        <dbReference type="EMBL" id="CDQ99664.1"/>
    </source>
</evidence>
<dbReference type="EMBL" id="FR949068">
    <property type="protein sequence ID" value="CDQ99664.1"/>
    <property type="molecule type" value="Genomic_DNA"/>
</dbReference>
<feature type="domain" description="E3 ubiquitin-protein ligase UBR4 N-terminal" evidence="1">
    <location>
        <begin position="1"/>
        <end position="152"/>
    </location>
</feature>
<dbReference type="PaxDb" id="8022-A0A060ZDC7"/>
<reference evidence="2" key="1">
    <citation type="journal article" date="2014" name="Nat. Commun.">
        <title>The rainbow trout genome provides novel insights into evolution after whole-genome duplication in vertebrates.</title>
        <authorList>
            <person name="Berthelot C."/>
            <person name="Brunet F."/>
            <person name="Chalopin D."/>
            <person name="Juanchich A."/>
            <person name="Bernard M."/>
            <person name="Noel B."/>
            <person name="Bento P."/>
            <person name="Da Silva C."/>
            <person name="Labadie K."/>
            <person name="Alberti A."/>
            <person name="Aury J.M."/>
            <person name="Louis A."/>
            <person name="Dehais P."/>
            <person name="Bardou P."/>
            <person name="Montfort J."/>
            <person name="Klopp C."/>
            <person name="Cabau C."/>
            <person name="Gaspin C."/>
            <person name="Thorgaard G.H."/>
            <person name="Boussaha M."/>
            <person name="Quillet E."/>
            <person name="Guyomard R."/>
            <person name="Galiana D."/>
            <person name="Bobe J."/>
            <person name="Volff J.N."/>
            <person name="Genet C."/>
            <person name="Wincker P."/>
            <person name="Jaillon O."/>
            <person name="Roest Crollius H."/>
            <person name="Guiguen Y."/>
        </authorList>
    </citation>
    <scope>NUCLEOTIDE SEQUENCE [LARGE SCALE GENOMIC DNA]</scope>
</reference>
<dbReference type="GO" id="GO:0006511">
    <property type="term" value="P:ubiquitin-dependent protein catabolic process"/>
    <property type="evidence" value="ECO:0007669"/>
    <property type="project" value="TreeGrafter"/>
</dbReference>
<evidence type="ECO:0000313" key="3">
    <source>
        <dbReference type="Proteomes" id="UP000193380"/>
    </source>
</evidence>
<dbReference type="GO" id="GO:0004842">
    <property type="term" value="F:ubiquitin-protein transferase activity"/>
    <property type="evidence" value="ECO:0007669"/>
    <property type="project" value="TreeGrafter"/>
</dbReference>
<organism evidence="2 3">
    <name type="scientific">Oncorhynchus mykiss</name>
    <name type="common">Rainbow trout</name>
    <name type="synonym">Salmo gairdneri</name>
    <dbReference type="NCBI Taxonomy" id="8022"/>
    <lineage>
        <taxon>Eukaryota</taxon>
        <taxon>Metazoa</taxon>
        <taxon>Chordata</taxon>
        <taxon>Craniata</taxon>
        <taxon>Vertebrata</taxon>
        <taxon>Euteleostomi</taxon>
        <taxon>Actinopterygii</taxon>
        <taxon>Neopterygii</taxon>
        <taxon>Teleostei</taxon>
        <taxon>Protacanthopterygii</taxon>
        <taxon>Salmoniformes</taxon>
        <taxon>Salmonidae</taxon>
        <taxon>Salmoninae</taxon>
        <taxon>Oncorhynchus</taxon>
    </lineage>
</organism>
<dbReference type="GO" id="GO:0005654">
    <property type="term" value="C:nucleoplasm"/>
    <property type="evidence" value="ECO:0007669"/>
    <property type="project" value="TreeGrafter"/>
</dbReference>
<protein>
    <recommendedName>
        <fullName evidence="1">E3 ubiquitin-protein ligase UBR4 N-terminal domain-containing protein</fullName>
    </recommendedName>
</protein>
<dbReference type="PANTHER" id="PTHR21725:SF1">
    <property type="entry name" value="E3 UBIQUITIN-PROTEIN LIGASE UBR4"/>
    <property type="match status" value="1"/>
</dbReference>
<evidence type="ECO:0000259" key="1">
    <source>
        <dbReference type="Pfam" id="PF19423"/>
    </source>
</evidence>
<dbReference type="GO" id="GO:0005829">
    <property type="term" value="C:cytosol"/>
    <property type="evidence" value="ECO:0007669"/>
    <property type="project" value="TreeGrafter"/>
</dbReference>
<dbReference type="PANTHER" id="PTHR21725">
    <property type="entry name" value="E3 UBIQUITIN-PROTEIN LIGASE UBR4"/>
    <property type="match status" value="1"/>
</dbReference>